<name>A0A914DZ69_9BILA</name>
<evidence type="ECO:0000313" key="9">
    <source>
        <dbReference type="WBParaSite" id="ACRNAN_scaffold4916.g14924.t1"/>
    </source>
</evidence>
<keyword evidence="3 5" id="KW-0862">Zinc</keyword>
<organism evidence="8 9">
    <name type="scientific">Acrobeloides nanus</name>
    <dbReference type="NCBI Taxonomy" id="290746"/>
    <lineage>
        <taxon>Eukaryota</taxon>
        <taxon>Metazoa</taxon>
        <taxon>Ecdysozoa</taxon>
        <taxon>Nematoda</taxon>
        <taxon>Chromadorea</taxon>
        <taxon>Rhabditida</taxon>
        <taxon>Tylenchina</taxon>
        <taxon>Cephalobomorpha</taxon>
        <taxon>Cephaloboidea</taxon>
        <taxon>Cephalobidae</taxon>
        <taxon>Acrobeloides</taxon>
    </lineage>
</organism>
<feature type="domain" description="LIM zinc-binding" evidence="7">
    <location>
        <begin position="281"/>
        <end position="342"/>
    </location>
</feature>
<dbReference type="CDD" id="cd09355">
    <property type="entry name" value="LIM2_Ajuba_like"/>
    <property type="match status" value="1"/>
</dbReference>
<evidence type="ECO:0000256" key="5">
    <source>
        <dbReference type="PROSITE-ProRule" id="PRU00125"/>
    </source>
</evidence>
<dbReference type="SUPFAM" id="SSF57716">
    <property type="entry name" value="Glucocorticoid receptor-like (DNA-binding domain)"/>
    <property type="match status" value="2"/>
</dbReference>
<dbReference type="GO" id="GO:0098609">
    <property type="term" value="P:cell-cell adhesion"/>
    <property type="evidence" value="ECO:0007669"/>
    <property type="project" value="TreeGrafter"/>
</dbReference>
<dbReference type="GO" id="GO:0046872">
    <property type="term" value="F:metal ion binding"/>
    <property type="evidence" value="ECO:0007669"/>
    <property type="project" value="UniProtKB-KW"/>
</dbReference>
<dbReference type="GO" id="GO:0001725">
    <property type="term" value="C:stress fiber"/>
    <property type="evidence" value="ECO:0007669"/>
    <property type="project" value="TreeGrafter"/>
</dbReference>
<feature type="compositionally biased region" description="Low complexity" evidence="6">
    <location>
        <begin position="85"/>
        <end position="106"/>
    </location>
</feature>
<dbReference type="Proteomes" id="UP000887540">
    <property type="component" value="Unplaced"/>
</dbReference>
<dbReference type="InterPro" id="IPR047247">
    <property type="entry name" value="Ajuba-like_LIM2"/>
</dbReference>
<dbReference type="CDD" id="cd08368">
    <property type="entry name" value="LIM"/>
    <property type="match status" value="1"/>
</dbReference>
<feature type="domain" description="LIM zinc-binding" evidence="7">
    <location>
        <begin position="419"/>
        <end position="487"/>
    </location>
</feature>
<sequence length="497" mass="56423">MLKLAEQRPSAQISKDEIEKLRKSVLQANRPKNPWSDRESPLPSMNQQNHKMEEKPSLRSPLNVQTVSGEDTMFDARRAQPSIHSLSPASPLSNSTPSSSSSTGGNMKWQTPIKLDSPTETFHARPAAVASLKNGTKIDSNSYQTSTKPQANHTKVKTYYHGGIPKPKTSDPPRNEAYGHKQYQKIYTQPPKTNYIQNGTSKQSTNFLKPDAKNEKVPSWRQSAVVVQKPPIEVVRSEPKLSPTTMDLKILEELEVESRKRMEILSLSKDAPSMVGQHIVGNCGKCKQQIFDNNNVTFALEKIYHDKCFSCDVCRLPLKGTRFFRINEQNYCEDDYMRYSMHNHDMSLRKEAYHEPRTNCVVCQEPIVETVLQALGKAYHPQCFRCNKCRRCLDGIPFAADAQGRIYCMEDYQDTLAPTCAACHRPIKAANDFGQIVRVVALNKEYHIDCFICEGCGTQLTNETDRQCYPLNNHLLCKNCHKTWKKYGGLEQPFTDL</sequence>
<dbReference type="AlphaFoldDB" id="A0A914DZ69"/>
<evidence type="ECO:0000256" key="4">
    <source>
        <dbReference type="ARBA" id="ARBA00023038"/>
    </source>
</evidence>
<keyword evidence="2" id="KW-0677">Repeat</keyword>
<accession>A0A914DZ69</accession>
<dbReference type="Pfam" id="PF00412">
    <property type="entry name" value="LIM"/>
    <property type="match status" value="3"/>
</dbReference>
<evidence type="ECO:0000313" key="8">
    <source>
        <dbReference type="Proteomes" id="UP000887540"/>
    </source>
</evidence>
<dbReference type="Gene3D" id="2.10.110.10">
    <property type="entry name" value="Cysteine Rich Protein"/>
    <property type="match status" value="3"/>
</dbReference>
<dbReference type="PANTHER" id="PTHR24207">
    <property type="entry name" value="ZYX102 PROTEIN"/>
    <property type="match status" value="1"/>
</dbReference>
<evidence type="ECO:0000256" key="3">
    <source>
        <dbReference type="ARBA" id="ARBA00022833"/>
    </source>
</evidence>
<dbReference type="PROSITE" id="PS50023">
    <property type="entry name" value="LIM_DOMAIN_2"/>
    <property type="match status" value="3"/>
</dbReference>
<keyword evidence="1 5" id="KW-0479">Metal-binding</keyword>
<evidence type="ECO:0000256" key="2">
    <source>
        <dbReference type="ARBA" id="ARBA00022737"/>
    </source>
</evidence>
<proteinExistence type="predicted"/>
<dbReference type="PANTHER" id="PTHR24207:SF2">
    <property type="entry name" value="ZYX102 PROTEIN"/>
    <property type="match status" value="1"/>
</dbReference>
<dbReference type="InterPro" id="IPR001781">
    <property type="entry name" value="Znf_LIM"/>
</dbReference>
<keyword evidence="8" id="KW-1185">Reference proteome</keyword>
<evidence type="ECO:0000259" key="7">
    <source>
        <dbReference type="PROSITE" id="PS50023"/>
    </source>
</evidence>
<feature type="compositionally biased region" description="Polar residues" evidence="6">
    <location>
        <begin position="60"/>
        <end position="69"/>
    </location>
</feature>
<evidence type="ECO:0000256" key="1">
    <source>
        <dbReference type="ARBA" id="ARBA00022723"/>
    </source>
</evidence>
<dbReference type="GO" id="GO:0005925">
    <property type="term" value="C:focal adhesion"/>
    <property type="evidence" value="ECO:0007669"/>
    <property type="project" value="TreeGrafter"/>
</dbReference>
<evidence type="ECO:0000256" key="6">
    <source>
        <dbReference type="SAM" id="MobiDB-lite"/>
    </source>
</evidence>
<feature type="region of interest" description="Disordered" evidence="6">
    <location>
        <begin position="1"/>
        <end position="109"/>
    </location>
</feature>
<feature type="domain" description="LIM zinc-binding" evidence="7">
    <location>
        <begin position="358"/>
        <end position="418"/>
    </location>
</feature>
<dbReference type="WBParaSite" id="ACRNAN_scaffold4916.g14924.t1">
    <property type="protein sequence ID" value="ACRNAN_scaffold4916.g14924.t1"/>
    <property type="gene ID" value="ACRNAN_scaffold4916.g14924"/>
</dbReference>
<reference evidence="9" key="1">
    <citation type="submission" date="2022-11" db="UniProtKB">
        <authorList>
            <consortium name="WormBaseParasite"/>
        </authorList>
    </citation>
    <scope>IDENTIFICATION</scope>
</reference>
<keyword evidence="4 5" id="KW-0440">LIM domain</keyword>
<dbReference type="SMART" id="SM00132">
    <property type="entry name" value="LIM"/>
    <property type="match status" value="3"/>
</dbReference>
<protein>
    <submittedName>
        <fullName evidence="9">LIM zinc-binding domain-containing protein</fullName>
    </submittedName>
</protein>